<reference evidence="2" key="1">
    <citation type="journal article" date="2014" name="Front. Microbiol.">
        <title>High frequency of phylogenetically diverse reductive dehalogenase-homologous genes in deep subseafloor sedimentary metagenomes.</title>
        <authorList>
            <person name="Kawai M."/>
            <person name="Futagami T."/>
            <person name="Toyoda A."/>
            <person name="Takaki Y."/>
            <person name="Nishi S."/>
            <person name="Hori S."/>
            <person name="Arai W."/>
            <person name="Tsubouchi T."/>
            <person name="Morono Y."/>
            <person name="Uchiyama I."/>
            <person name="Ito T."/>
            <person name="Fujiyama A."/>
            <person name="Inagaki F."/>
            <person name="Takami H."/>
        </authorList>
    </citation>
    <scope>NUCLEOTIDE SEQUENCE</scope>
    <source>
        <strain evidence="2">Expedition CK06-06</strain>
    </source>
</reference>
<evidence type="ECO:0000259" key="1">
    <source>
        <dbReference type="Pfam" id="PF04127"/>
    </source>
</evidence>
<name>X1NVD8_9ZZZZ</name>
<feature type="domain" description="DNA/pantothenate metabolism flavoprotein C-terminal" evidence="1">
    <location>
        <begin position="2"/>
        <end position="148"/>
    </location>
</feature>
<dbReference type="Pfam" id="PF04127">
    <property type="entry name" value="DFP"/>
    <property type="match status" value="1"/>
</dbReference>
<sequence>ARGARVILITGPTCLPTVKGLDTILINTAEEMKNEVFKYFKKADIIISAAAVADFRPKEISSGKIKKEETKKMVIELERNPDILYELGKKKGNKILVGFAAETENLVHNASKKLKEKNLDLIIANDLLAKGAGFGSDKNTAKIIDNKG</sequence>
<feature type="non-terminal residue" evidence="2">
    <location>
        <position position="1"/>
    </location>
</feature>
<dbReference type="InterPro" id="IPR007085">
    <property type="entry name" value="DNA/pantothenate-metab_flavo_C"/>
</dbReference>
<dbReference type="Gene3D" id="3.40.50.10300">
    <property type="entry name" value="CoaB-like"/>
    <property type="match status" value="1"/>
</dbReference>
<protein>
    <recommendedName>
        <fullName evidence="1">DNA/pantothenate metabolism flavoprotein C-terminal domain-containing protein</fullName>
    </recommendedName>
</protein>
<proteinExistence type="predicted"/>
<dbReference type="GO" id="GO:0003824">
    <property type="term" value="F:catalytic activity"/>
    <property type="evidence" value="ECO:0007669"/>
    <property type="project" value="UniProtKB-ARBA"/>
</dbReference>
<accession>X1NVD8</accession>
<evidence type="ECO:0000313" key="2">
    <source>
        <dbReference type="EMBL" id="GAI22624.1"/>
    </source>
</evidence>
<dbReference type="EMBL" id="BARV01013442">
    <property type="protein sequence ID" value="GAI22624.1"/>
    <property type="molecule type" value="Genomic_DNA"/>
</dbReference>
<dbReference type="InterPro" id="IPR035929">
    <property type="entry name" value="CoaB-like_sf"/>
</dbReference>
<dbReference type="SUPFAM" id="SSF102645">
    <property type="entry name" value="CoaB-like"/>
    <property type="match status" value="1"/>
</dbReference>
<organism evidence="2">
    <name type="scientific">marine sediment metagenome</name>
    <dbReference type="NCBI Taxonomy" id="412755"/>
    <lineage>
        <taxon>unclassified sequences</taxon>
        <taxon>metagenomes</taxon>
        <taxon>ecological metagenomes</taxon>
    </lineage>
</organism>
<dbReference type="GO" id="GO:0015937">
    <property type="term" value="P:coenzyme A biosynthetic process"/>
    <property type="evidence" value="ECO:0007669"/>
    <property type="project" value="UniProtKB-ARBA"/>
</dbReference>
<gene>
    <name evidence="2" type="ORF">S06H3_24265</name>
</gene>
<feature type="non-terminal residue" evidence="2">
    <location>
        <position position="148"/>
    </location>
</feature>
<comment type="caution">
    <text evidence="2">The sequence shown here is derived from an EMBL/GenBank/DDBJ whole genome shotgun (WGS) entry which is preliminary data.</text>
</comment>
<dbReference type="AlphaFoldDB" id="X1NVD8"/>